<evidence type="ECO:0000313" key="1">
    <source>
        <dbReference type="EMBL" id="MPC36949.1"/>
    </source>
</evidence>
<comment type="caution">
    <text evidence="1">The sequence shown here is derived from an EMBL/GenBank/DDBJ whole genome shotgun (WGS) entry which is preliminary data.</text>
</comment>
<sequence>MSGLATKVTRSLLHPPCIPVDSSYQDVDFSGHQLAKEGRRPHGAGLRVVRDEGWSWSTEMGQHTTRKDTPVGRQMSYPLVDASASHILKTSGKTKSKGEQFIFKEVPLTLVNIILEFPGRPPIARNLILGSSTCWFVLEWKLLHASCVWRCTTTATPPLTHKQFHHPVFHPIQAHRFDSMLNFPGRTKRTTMTLWKCHVIM</sequence>
<accession>A0A5B7EVA2</accession>
<organism evidence="1 2">
    <name type="scientific">Portunus trituberculatus</name>
    <name type="common">Swimming crab</name>
    <name type="synonym">Neptunus trituberculatus</name>
    <dbReference type="NCBI Taxonomy" id="210409"/>
    <lineage>
        <taxon>Eukaryota</taxon>
        <taxon>Metazoa</taxon>
        <taxon>Ecdysozoa</taxon>
        <taxon>Arthropoda</taxon>
        <taxon>Crustacea</taxon>
        <taxon>Multicrustacea</taxon>
        <taxon>Malacostraca</taxon>
        <taxon>Eumalacostraca</taxon>
        <taxon>Eucarida</taxon>
        <taxon>Decapoda</taxon>
        <taxon>Pleocyemata</taxon>
        <taxon>Brachyura</taxon>
        <taxon>Eubrachyura</taxon>
        <taxon>Portunoidea</taxon>
        <taxon>Portunidae</taxon>
        <taxon>Portuninae</taxon>
        <taxon>Portunus</taxon>
    </lineage>
</organism>
<protein>
    <submittedName>
        <fullName evidence="1">Uncharacterized protein</fullName>
    </submittedName>
</protein>
<evidence type="ECO:0000313" key="2">
    <source>
        <dbReference type="Proteomes" id="UP000324222"/>
    </source>
</evidence>
<proteinExistence type="predicted"/>
<dbReference type="EMBL" id="VSRR010003642">
    <property type="protein sequence ID" value="MPC36949.1"/>
    <property type="molecule type" value="Genomic_DNA"/>
</dbReference>
<dbReference type="AlphaFoldDB" id="A0A5B7EVA2"/>
<name>A0A5B7EVA2_PORTR</name>
<dbReference type="Proteomes" id="UP000324222">
    <property type="component" value="Unassembled WGS sequence"/>
</dbReference>
<keyword evidence="2" id="KW-1185">Reference proteome</keyword>
<gene>
    <name evidence="1" type="ORF">E2C01_030421</name>
</gene>
<reference evidence="1 2" key="1">
    <citation type="submission" date="2019-05" db="EMBL/GenBank/DDBJ databases">
        <title>Another draft genome of Portunus trituberculatus and its Hox gene families provides insights of decapod evolution.</title>
        <authorList>
            <person name="Jeong J.-H."/>
            <person name="Song I."/>
            <person name="Kim S."/>
            <person name="Choi T."/>
            <person name="Kim D."/>
            <person name="Ryu S."/>
            <person name="Kim W."/>
        </authorList>
    </citation>
    <scope>NUCLEOTIDE SEQUENCE [LARGE SCALE GENOMIC DNA]</scope>
    <source>
        <tissue evidence="1">Muscle</tissue>
    </source>
</reference>